<accession>A0A232FNQ7</accession>
<dbReference type="InterPro" id="IPR013087">
    <property type="entry name" value="Znf_C2H2_type"/>
</dbReference>
<dbReference type="SUPFAM" id="SSF57667">
    <property type="entry name" value="beta-beta-alpha zinc fingers"/>
    <property type="match status" value="1"/>
</dbReference>
<keyword evidence="1" id="KW-0862">Zinc</keyword>
<reference evidence="3 4" key="1">
    <citation type="journal article" date="2017" name="Curr. Biol.">
        <title>The Evolution of Venom by Co-option of Single-Copy Genes.</title>
        <authorList>
            <person name="Martinson E.O."/>
            <person name="Mrinalini"/>
            <person name="Kelkar Y.D."/>
            <person name="Chang C.H."/>
            <person name="Werren J.H."/>
        </authorList>
    </citation>
    <scope>NUCLEOTIDE SEQUENCE [LARGE SCALE GENOMIC DNA]</scope>
    <source>
        <strain evidence="3 4">Alberta</strain>
        <tissue evidence="3">Whole body</tissue>
    </source>
</reference>
<dbReference type="Proteomes" id="UP000215335">
    <property type="component" value="Unassembled WGS sequence"/>
</dbReference>
<keyword evidence="1" id="KW-0863">Zinc-finger</keyword>
<name>A0A232FNQ7_9HYME</name>
<dbReference type="PROSITE" id="PS00028">
    <property type="entry name" value="ZINC_FINGER_C2H2_1"/>
    <property type="match status" value="1"/>
</dbReference>
<evidence type="ECO:0000313" key="3">
    <source>
        <dbReference type="EMBL" id="OXU32150.1"/>
    </source>
</evidence>
<dbReference type="Gene3D" id="3.30.160.60">
    <property type="entry name" value="Classic Zinc Finger"/>
    <property type="match status" value="1"/>
</dbReference>
<dbReference type="GO" id="GO:0008270">
    <property type="term" value="F:zinc ion binding"/>
    <property type="evidence" value="ECO:0007669"/>
    <property type="project" value="UniProtKB-KW"/>
</dbReference>
<dbReference type="OrthoDB" id="10004641at2759"/>
<dbReference type="AlphaFoldDB" id="A0A232FNQ7"/>
<evidence type="ECO:0000313" key="4">
    <source>
        <dbReference type="Proteomes" id="UP000215335"/>
    </source>
</evidence>
<proteinExistence type="predicted"/>
<dbReference type="EMBL" id="NNAY01000005">
    <property type="protein sequence ID" value="OXU32150.1"/>
    <property type="molecule type" value="Genomic_DNA"/>
</dbReference>
<comment type="caution">
    <text evidence="3">The sequence shown here is derived from an EMBL/GenBank/DDBJ whole genome shotgun (WGS) entry which is preliminary data.</text>
</comment>
<dbReference type="InterPro" id="IPR036236">
    <property type="entry name" value="Znf_C2H2_sf"/>
</dbReference>
<dbReference type="STRING" id="543379.A0A232FNQ7"/>
<dbReference type="Pfam" id="PF00096">
    <property type="entry name" value="zf-C2H2"/>
    <property type="match status" value="1"/>
</dbReference>
<dbReference type="SMART" id="SM00355">
    <property type="entry name" value="ZnF_C2H2"/>
    <property type="match status" value="2"/>
</dbReference>
<dbReference type="PROSITE" id="PS50157">
    <property type="entry name" value="ZINC_FINGER_C2H2_2"/>
    <property type="match status" value="1"/>
</dbReference>
<keyword evidence="4" id="KW-1185">Reference proteome</keyword>
<feature type="domain" description="C2H2-type" evidence="2">
    <location>
        <begin position="64"/>
        <end position="91"/>
    </location>
</feature>
<sequence>MNSLVTLFSVTNIRARYFKYSFESREDVCESLKANAKRIKNCCEPSRQQQQQPKTASRRVLGQFDCIRCGRSYVRKDSLQRHINWECGKEPQFQCLFCPQRCKRKAHWLRHIRRQHQEKFDTMEDFLLNYVPRAEFD</sequence>
<evidence type="ECO:0000256" key="1">
    <source>
        <dbReference type="PROSITE-ProRule" id="PRU00042"/>
    </source>
</evidence>
<organism evidence="3 4">
    <name type="scientific">Trichomalopsis sarcophagae</name>
    <dbReference type="NCBI Taxonomy" id="543379"/>
    <lineage>
        <taxon>Eukaryota</taxon>
        <taxon>Metazoa</taxon>
        <taxon>Ecdysozoa</taxon>
        <taxon>Arthropoda</taxon>
        <taxon>Hexapoda</taxon>
        <taxon>Insecta</taxon>
        <taxon>Pterygota</taxon>
        <taxon>Neoptera</taxon>
        <taxon>Endopterygota</taxon>
        <taxon>Hymenoptera</taxon>
        <taxon>Apocrita</taxon>
        <taxon>Proctotrupomorpha</taxon>
        <taxon>Chalcidoidea</taxon>
        <taxon>Pteromalidae</taxon>
        <taxon>Pteromalinae</taxon>
        <taxon>Trichomalopsis</taxon>
    </lineage>
</organism>
<evidence type="ECO:0000259" key="2">
    <source>
        <dbReference type="PROSITE" id="PS50157"/>
    </source>
</evidence>
<protein>
    <recommendedName>
        <fullName evidence="2">C2H2-type domain-containing protein</fullName>
    </recommendedName>
</protein>
<gene>
    <name evidence="3" type="ORF">TSAR_012279</name>
</gene>
<keyword evidence="1" id="KW-0479">Metal-binding</keyword>